<protein>
    <submittedName>
        <fullName evidence="5">SKI family transcriptional corepressor 1 homolog-B-like</fullName>
    </submittedName>
</protein>
<dbReference type="GO" id="GO:0000981">
    <property type="term" value="F:DNA-binding transcription factor activity, RNA polymerase II-specific"/>
    <property type="evidence" value="ECO:0007669"/>
    <property type="project" value="TreeGrafter"/>
</dbReference>
<accession>A0AA36AJZ9</accession>
<dbReference type="Pfam" id="PF02437">
    <property type="entry name" value="Ski_Sno_DHD"/>
    <property type="match status" value="1"/>
</dbReference>
<feature type="coiled-coil region" evidence="2">
    <location>
        <begin position="589"/>
        <end position="648"/>
    </location>
</feature>
<dbReference type="SUPFAM" id="SSF46955">
    <property type="entry name" value="Putative DNA-binding domain"/>
    <property type="match status" value="1"/>
</dbReference>
<evidence type="ECO:0000313" key="6">
    <source>
        <dbReference type="Proteomes" id="UP001162480"/>
    </source>
</evidence>
<dbReference type="GO" id="GO:0030514">
    <property type="term" value="P:negative regulation of BMP signaling pathway"/>
    <property type="evidence" value="ECO:0007669"/>
    <property type="project" value="TreeGrafter"/>
</dbReference>
<dbReference type="EMBL" id="OX597815">
    <property type="protein sequence ID" value="CAI9717610.1"/>
    <property type="molecule type" value="Genomic_DNA"/>
</dbReference>
<dbReference type="SUPFAM" id="SSF63763">
    <property type="entry name" value="SAND domain-like"/>
    <property type="match status" value="1"/>
</dbReference>
<dbReference type="AlphaFoldDB" id="A0AA36AJZ9"/>
<dbReference type="InterPro" id="IPR014890">
    <property type="entry name" value="c-SKI_SMAD4-bd_dom"/>
</dbReference>
<dbReference type="SMART" id="SM01046">
    <property type="entry name" value="c-SKI_SMAD_bind"/>
    <property type="match status" value="1"/>
</dbReference>
<evidence type="ECO:0000256" key="2">
    <source>
        <dbReference type="SAM" id="Coils"/>
    </source>
</evidence>
<dbReference type="PANTHER" id="PTHR10005">
    <property type="entry name" value="SKI ONCOGENE-RELATED"/>
    <property type="match status" value="1"/>
</dbReference>
<feature type="domain" description="c-SKI SMAD4-binding" evidence="4">
    <location>
        <begin position="162"/>
        <end position="253"/>
    </location>
</feature>
<feature type="region of interest" description="Disordered" evidence="3">
    <location>
        <begin position="503"/>
        <end position="526"/>
    </location>
</feature>
<dbReference type="InterPro" id="IPR003380">
    <property type="entry name" value="SKI/SNO/DAC"/>
</dbReference>
<dbReference type="GO" id="GO:0046332">
    <property type="term" value="F:SMAD binding"/>
    <property type="evidence" value="ECO:0007669"/>
    <property type="project" value="InterPro"/>
</dbReference>
<dbReference type="InterPro" id="IPR010919">
    <property type="entry name" value="SAND-like_dom_sf"/>
</dbReference>
<evidence type="ECO:0000259" key="4">
    <source>
        <dbReference type="SMART" id="SM01046"/>
    </source>
</evidence>
<comment type="similarity">
    <text evidence="1">Belongs to the SKI family.</text>
</comment>
<feature type="region of interest" description="Disordered" evidence="3">
    <location>
        <begin position="455"/>
        <end position="489"/>
    </location>
</feature>
<dbReference type="InterPro" id="IPR023216">
    <property type="entry name" value="Tscrpt_reg_SKI_SnoN"/>
</dbReference>
<proteinExistence type="inferred from homology"/>
<evidence type="ECO:0000313" key="5">
    <source>
        <dbReference type="EMBL" id="CAI9717610.1"/>
    </source>
</evidence>
<dbReference type="GO" id="GO:0005737">
    <property type="term" value="C:cytoplasm"/>
    <property type="evidence" value="ECO:0007669"/>
    <property type="project" value="TreeGrafter"/>
</dbReference>
<sequence length="697" mass="79350">MDNYDSSETEAHISGDPAAIDYDINRDLLFMGRKHAVDDDHVSGLSGKHSAEIPENDVGVVVMFGTPIISLYVEGKERLCLAQISNTLLRQFSYNEIHNRRVALGITCMQCTPIQLEILRRLGAMPVSSRRCGLITRREAERLVKSFLEDNSPPTLPDNFYFKVYHKCGWGSQGHFIPTRYNSSRAKCIKCIYCNVFFSPNKFIFHFHRLPNTVYRHADAANFNSWRKHLHLAEPLPSEDIIHAWEDVKAMFNGGSRKRLGGTLQLDPKTKSKDVGFVPYSQKENSGDVDVPISLAERFHTAPSYPVNPVYNTAASSLLTRTHPAFPKPRVPTSYGDFFRSLSAPYSMWWMKYAPLSAGYNINQLPRPPLEIPGMSQPWLPNLKNIPDHNISPDVNSKTPLKYNPCDYGDQWNWYGLMPNHFQTQHAANSFDRPDLESNICSMKKHYDDEINVTSNTCKHQPSHSNNSNNSNNSNSSSSSSSNAPNTDDRKILSVHHDDLNSDNCSYFDENETEVSSPKYSRRDSDHVNIRSSFSPVGEPAQHLTNQKEPKKDAFTLKANILATDEESLSDGELEKMIPENIQLEQISIDNLRKMLTKAKKLRKRAEKDKKKIQDSFDEQNMKHGEFREKMIKESENIKAEYATMIQEERSTSLVMEEKLKESRNALNEIYSKMSLNQRCSEVKTAEHNSSTNVNLA</sequence>
<evidence type="ECO:0000256" key="3">
    <source>
        <dbReference type="SAM" id="MobiDB-lite"/>
    </source>
</evidence>
<name>A0AA36AJZ9_OCTVU</name>
<dbReference type="Gene3D" id="3.10.260.20">
    <property type="entry name" value="Ski"/>
    <property type="match status" value="1"/>
</dbReference>
<dbReference type="GO" id="GO:0000978">
    <property type="term" value="F:RNA polymerase II cis-regulatory region sequence-specific DNA binding"/>
    <property type="evidence" value="ECO:0007669"/>
    <property type="project" value="TreeGrafter"/>
</dbReference>
<evidence type="ECO:0000256" key="1">
    <source>
        <dbReference type="ARBA" id="ARBA00009513"/>
    </source>
</evidence>
<gene>
    <name evidence="5" type="ORF">OCTVUL_1B020961</name>
</gene>
<dbReference type="InterPro" id="IPR009061">
    <property type="entry name" value="DNA-bd_dom_put_sf"/>
</dbReference>
<feature type="compositionally biased region" description="Polar residues" evidence="3">
    <location>
        <begin position="455"/>
        <end position="464"/>
    </location>
</feature>
<dbReference type="InterPro" id="IPR037000">
    <property type="entry name" value="Ski_DNA-bd_sf"/>
</dbReference>
<dbReference type="GO" id="GO:0005667">
    <property type="term" value="C:transcription regulator complex"/>
    <property type="evidence" value="ECO:0007669"/>
    <property type="project" value="TreeGrafter"/>
</dbReference>
<reference evidence="5" key="1">
    <citation type="submission" date="2023-08" db="EMBL/GenBank/DDBJ databases">
        <authorList>
            <person name="Alioto T."/>
            <person name="Alioto T."/>
            <person name="Gomez Garrido J."/>
        </authorList>
    </citation>
    <scope>NUCLEOTIDE SEQUENCE</scope>
</reference>
<dbReference type="GO" id="GO:0005634">
    <property type="term" value="C:nucleus"/>
    <property type="evidence" value="ECO:0007669"/>
    <property type="project" value="TreeGrafter"/>
</dbReference>
<keyword evidence="2" id="KW-0175">Coiled coil</keyword>
<dbReference type="Gene3D" id="3.10.390.10">
    <property type="entry name" value="SAND domain-like"/>
    <property type="match status" value="1"/>
</dbReference>
<dbReference type="CDD" id="cd21080">
    <property type="entry name" value="DHD_Skor"/>
    <property type="match status" value="1"/>
</dbReference>
<keyword evidence="6" id="KW-1185">Reference proteome</keyword>
<organism evidence="5 6">
    <name type="scientific">Octopus vulgaris</name>
    <name type="common">Common octopus</name>
    <dbReference type="NCBI Taxonomy" id="6645"/>
    <lineage>
        <taxon>Eukaryota</taxon>
        <taxon>Metazoa</taxon>
        <taxon>Spiralia</taxon>
        <taxon>Lophotrochozoa</taxon>
        <taxon>Mollusca</taxon>
        <taxon>Cephalopoda</taxon>
        <taxon>Coleoidea</taxon>
        <taxon>Octopodiformes</taxon>
        <taxon>Octopoda</taxon>
        <taxon>Incirrata</taxon>
        <taxon>Octopodidae</taxon>
        <taxon>Octopus</taxon>
    </lineage>
</organism>
<dbReference type="GO" id="GO:0000122">
    <property type="term" value="P:negative regulation of transcription by RNA polymerase II"/>
    <property type="evidence" value="ECO:0007669"/>
    <property type="project" value="TreeGrafter"/>
</dbReference>
<dbReference type="PANTHER" id="PTHR10005:SF26">
    <property type="entry name" value="CORL"/>
    <property type="match status" value="1"/>
</dbReference>
<feature type="compositionally biased region" description="Low complexity" evidence="3">
    <location>
        <begin position="465"/>
        <end position="483"/>
    </location>
</feature>
<dbReference type="Pfam" id="PF08782">
    <property type="entry name" value="c-SKI_SMAD_bind"/>
    <property type="match status" value="1"/>
</dbReference>
<dbReference type="Proteomes" id="UP001162480">
    <property type="component" value="Chromosome 2"/>
</dbReference>